<dbReference type="RefSeq" id="WP_160130964.1">
    <property type="nucleotide sequence ID" value="NZ_CP019288.1"/>
</dbReference>
<dbReference type="KEGG" id="kan:IMCC3317_38070"/>
<feature type="chain" id="PRO_5029452192" description="DUF333 domain-containing protein" evidence="1">
    <location>
        <begin position="26"/>
        <end position="89"/>
    </location>
</feature>
<dbReference type="AlphaFoldDB" id="A0A7L4ZRB3"/>
<dbReference type="Proteomes" id="UP000464657">
    <property type="component" value="Chromosome"/>
</dbReference>
<gene>
    <name evidence="2" type="ORF">IMCC3317_38070</name>
</gene>
<feature type="signal peptide" evidence="1">
    <location>
        <begin position="1"/>
        <end position="25"/>
    </location>
</feature>
<evidence type="ECO:0000313" key="3">
    <source>
        <dbReference type="Proteomes" id="UP000464657"/>
    </source>
</evidence>
<reference evidence="2 3" key="1">
    <citation type="journal article" date="2013" name="Int. J. Syst. Evol. Microbiol.">
        <title>Kordia antarctica sp. nov., isolated from Antarctic seawater.</title>
        <authorList>
            <person name="Baek K."/>
            <person name="Choi A."/>
            <person name="Kang I."/>
            <person name="Lee K."/>
            <person name="Cho J.C."/>
        </authorList>
    </citation>
    <scope>NUCLEOTIDE SEQUENCE [LARGE SCALE GENOMIC DNA]</scope>
    <source>
        <strain evidence="2 3">IMCC3317</strain>
    </source>
</reference>
<keyword evidence="3" id="KW-1185">Reference proteome</keyword>
<dbReference type="EMBL" id="CP019288">
    <property type="protein sequence ID" value="QHI38414.1"/>
    <property type="molecule type" value="Genomic_DNA"/>
</dbReference>
<keyword evidence="1" id="KW-0732">Signal</keyword>
<accession>A0A7L4ZRB3</accession>
<evidence type="ECO:0000313" key="2">
    <source>
        <dbReference type="EMBL" id="QHI38414.1"/>
    </source>
</evidence>
<protein>
    <recommendedName>
        <fullName evidence="4">DUF333 domain-containing protein</fullName>
    </recommendedName>
</protein>
<sequence>MKKKNLIPLLMVVLFGIATLFSVNAQTTSDAQTPTRVDADVVPIKCYCVKVEQETKCKALNNGGDLTLCASGTADKPNVKCWEYDENCR</sequence>
<organism evidence="2 3">
    <name type="scientific">Kordia antarctica</name>
    <dbReference type="NCBI Taxonomy" id="1218801"/>
    <lineage>
        <taxon>Bacteria</taxon>
        <taxon>Pseudomonadati</taxon>
        <taxon>Bacteroidota</taxon>
        <taxon>Flavobacteriia</taxon>
        <taxon>Flavobacteriales</taxon>
        <taxon>Flavobacteriaceae</taxon>
        <taxon>Kordia</taxon>
    </lineage>
</organism>
<evidence type="ECO:0000256" key="1">
    <source>
        <dbReference type="SAM" id="SignalP"/>
    </source>
</evidence>
<name>A0A7L4ZRB3_9FLAO</name>
<proteinExistence type="predicted"/>
<evidence type="ECO:0008006" key="4">
    <source>
        <dbReference type="Google" id="ProtNLM"/>
    </source>
</evidence>